<evidence type="ECO:0000313" key="1">
    <source>
        <dbReference type="EMBL" id="NNV56239.1"/>
    </source>
</evidence>
<keyword evidence="2" id="KW-1185">Reference proteome</keyword>
<dbReference type="InterPro" id="IPR000801">
    <property type="entry name" value="Esterase-like"/>
</dbReference>
<dbReference type="Proteomes" id="UP000598971">
    <property type="component" value="Unassembled WGS sequence"/>
</dbReference>
<organism evidence="1 2">
    <name type="scientific">Limnovirga soli</name>
    <dbReference type="NCBI Taxonomy" id="2656915"/>
    <lineage>
        <taxon>Bacteria</taxon>
        <taxon>Pseudomonadati</taxon>
        <taxon>Bacteroidota</taxon>
        <taxon>Chitinophagia</taxon>
        <taxon>Chitinophagales</taxon>
        <taxon>Chitinophagaceae</taxon>
        <taxon>Limnovirga</taxon>
    </lineage>
</organism>
<name>A0A8J8JV46_9BACT</name>
<proteinExistence type="predicted"/>
<dbReference type="InterPro" id="IPR029058">
    <property type="entry name" value="AB_hydrolase_fold"/>
</dbReference>
<dbReference type="InterPro" id="IPR050583">
    <property type="entry name" value="Mycobacterial_A85_antigen"/>
</dbReference>
<sequence>MAQENLNVSSVLVERSSITSTYLERTVLIDAYLPTNIANPSQLSLLLINDGQDLPKMPFANILGQLLLQNAIEPLVCIGIHCGEDRRMEYGTANTPDYLGRGGKATAYTNFIFEELIPFIQKTYALNSFKEKSFAGFSLGALSAMDIGWNHPHTFSKLGLFSGSFWWRSKAYEDGYNDDTDRIMHQQVKLGNYSPQLRFFFQCGALDETKDRNNNGIIDSIDDVLDLISMLKTKGYTDEQIKYLELPDGQHNVETWGRALPAFLQWGWGK</sequence>
<dbReference type="Pfam" id="PF00756">
    <property type="entry name" value="Esterase"/>
    <property type="match status" value="1"/>
</dbReference>
<dbReference type="AlphaFoldDB" id="A0A8J8JV46"/>
<dbReference type="EMBL" id="WHPF01000008">
    <property type="protein sequence ID" value="NNV56239.1"/>
    <property type="molecule type" value="Genomic_DNA"/>
</dbReference>
<comment type="caution">
    <text evidence="1">The sequence shown here is derived from an EMBL/GenBank/DDBJ whole genome shotgun (WGS) entry which is preliminary data.</text>
</comment>
<reference evidence="1" key="1">
    <citation type="submission" date="2019-10" db="EMBL/GenBank/DDBJ databases">
        <title>Draft genome sequence of Panacibacter sp. KCS-6.</title>
        <authorList>
            <person name="Yim K.J."/>
        </authorList>
    </citation>
    <scope>NUCLEOTIDE SEQUENCE</scope>
    <source>
        <strain evidence="1">KCS-6</strain>
    </source>
</reference>
<dbReference type="RefSeq" id="WP_171608182.1">
    <property type="nucleotide sequence ID" value="NZ_WHPF01000008.1"/>
</dbReference>
<dbReference type="Gene3D" id="3.40.50.1820">
    <property type="entry name" value="alpha/beta hydrolase"/>
    <property type="match status" value="1"/>
</dbReference>
<dbReference type="PANTHER" id="PTHR48098">
    <property type="entry name" value="ENTEROCHELIN ESTERASE-RELATED"/>
    <property type="match status" value="1"/>
</dbReference>
<dbReference type="PANTHER" id="PTHR48098:SF6">
    <property type="entry name" value="FERRI-BACILLIBACTIN ESTERASE BESA"/>
    <property type="match status" value="1"/>
</dbReference>
<gene>
    <name evidence="1" type="ORF">GD597_12270</name>
</gene>
<protein>
    <submittedName>
        <fullName evidence="1">Esterase</fullName>
    </submittedName>
</protein>
<evidence type="ECO:0000313" key="2">
    <source>
        <dbReference type="Proteomes" id="UP000598971"/>
    </source>
</evidence>
<accession>A0A8J8JV46</accession>
<dbReference type="SUPFAM" id="SSF53474">
    <property type="entry name" value="alpha/beta-Hydrolases"/>
    <property type="match status" value="1"/>
</dbReference>